<organism evidence="2 3">
    <name type="scientific">Favolaschia claudopus</name>
    <dbReference type="NCBI Taxonomy" id="2862362"/>
    <lineage>
        <taxon>Eukaryota</taxon>
        <taxon>Fungi</taxon>
        <taxon>Dikarya</taxon>
        <taxon>Basidiomycota</taxon>
        <taxon>Agaricomycotina</taxon>
        <taxon>Agaricomycetes</taxon>
        <taxon>Agaricomycetidae</taxon>
        <taxon>Agaricales</taxon>
        <taxon>Marasmiineae</taxon>
        <taxon>Mycenaceae</taxon>
        <taxon>Favolaschia</taxon>
    </lineage>
</organism>
<sequence length="280" mass="31120">MKTNRDLQTPFLPTIMTRTPIMPRGPISAKSTHRTHRTSGRRIVDSPRRSSNLFRAIRRDSLEFSDNEGEHDENEDPQALYASPPKKPRRSYAWDDEATLVSDLLRDDSGQDLSDPSAKLSALADSLQKPFTHAGTDLLQDIAHTLQPAVQRVTTAHKALARRVDPAFTTGLLAFDDACKGFEALNIDEHRALQQAFTATETKIKDLFAQLEDVYRERQQLWTDLEAALSSTVDPALAALAEFPAATERTIASLEKHAKTIAAKDDDGADKLRGMLSKFV</sequence>
<name>A0AAW0CHR3_9AGAR</name>
<feature type="region of interest" description="Disordered" evidence="1">
    <location>
        <begin position="64"/>
        <end position="92"/>
    </location>
</feature>
<dbReference type="AlphaFoldDB" id="A0AAW0CHR3"/>
<accession>A0AAW0CHR3</accession>
<dbReference type="Proteomes" id="UP001362999">
    <property type="component" value="Unassembled WGS sequence"/>
</dbReference>
<evidence type="ECO:0000256" key="1">
    <source>
        <dbReference type="SAM" id="MobiDB-lite"/>
    </source>
</evidence>
<feature type="compositionally biased region" description="Basic residues" evidence="1">
    <location>
        <begin position="31"/>
        <end position="40"/>
    </location>
</feature>
<comment type="caution">
    <text evidence="2">The sequence shown here is derived from an EMBL/GenBank/DDBJ whole genome shotgun (WGS) entry which is preliminary data.</text>
</comment>
<gene>
    <name evidence="2" type="ORF">R3P38DRAFT_2903570</name>
</gene>
<proteinExistence type="predicted"/>
<protein>
    <submittedName>
        <fullName evidence="2">Uncharacterized protein</fullName>
    </submittedName>
</protein>
<evidence type="ECO:0000313" key="2">
    <source>
        <dbReference type="EMBL" id="KAK7037950.1"/>
    </source>
</evidence>
<feature type="compositionally biased region" description="Acidic residues" evidence="1">
    <location>
        <begin position="64"/>
        <end position="76"/>
    </location>
</feature>
<keyword evidence="3" id="KW-1185">Reference proteome</keyword>
<dbReference type="EMBL" id="JAWWNJ010000017">
    <property type="protein sequence ID" value="KAK7037950.1"/>
    <property type="molecule type" value="Genomic_DNA"/>
</dbReference>
<reference evidence="2 3" key="1">
    <citation type="journal article" date="2024" name="J Genomics">
        <title>Draft genome sequencing and assembly of Favolaschia claudopus CIRM-BRFM 2984 isolated from oak limbs.</title>
        <authorList>
            <person name="Navarro D."/>
            <person name="Drula E."/>
            <person name="Chaduli D."/>
            <person name="Cazenave R."/>
            <person name="Ahrendt S."/>
            <person name="Wang J."/>
            <person name="Lipzen A."/>
            <person name="Daum C."/>
            <person name="Barry K."/>
            <person name="Grigoriev I.V."/>
            <person name="Favel A."/>
            <person name="Rosso M.N."/>
            <person name="Martin F."/>
        </authorList>
    </citation>
    <scope>NUCLEOTIDE SEQUENCE [LARGE SCALE GENOMIC DNA]</scope>
    <source>
        <strain evidence="2 3">CIRM-BRFM 2984</strain>
    </source>
</reference>
<evidence type="ECO:0000313" key="3">
    <source>
        <dbReference type="Proteomes" id="UP001362999"/>
    </source>
</evidence>
<feature type="region of interest" description="Disordered" evidence="1">
    <location>
        <begin position="17"/>
        <end position="52"/>
    </location>
</feature>